<comment type="caution">
    <text evidence="1">The sequence shown here is derived from an EMBL/GenBank/DDBJ whole genome shotgun (WGS) entry which is preliminary data.</text>
</comment>
<sequence length="79" mass="8704">MSNPQNLAKSLSAVLSKMKQVAGPKSSRIPASFKIGTERVKNSIGFHSSALASTMFGYLSLKRYPEETRPTSKKVLYVR</sequence>
<protein>
    <submittedName>
        <fullName evidence="1">Uncharacterized protein</fullName>
    </submittedName>
</protein>
<organism evidence="1 2">
    <name type="scientific">Gracilariopsis chorda</name>
    <dbReference type="NCBI Taxonomy" id="448386"/>
    <lineage>
        <taxon>Eukaryota</taxon>
        <taxon>Rhodophyta</taxon>
        <taxon>Florideophyceae</taxon>
        <taxon>Rhodymeniophycidae</taxon>
        <taxon>Gracilariales</taxon>
        <taxon>Gracilariaceae</taxon>
        <taxon>Gracilariopsis</taxon>
    </lineage>
</organism>
<evidence type="ECO:0000313" key="1">
    <source>
        <dbReference type="EMBL" id="PXF41922.1"/>
    </source>
</evidence>
<accession>A0A2V3IIM5</accession>
<reference evidence="1 2" key="1">
    <citation type="journal article" date="2018" name="Mol. Biol. Evol.">
        <title>Analysis of the draft genome of the red seaweed Gracilariopsis chorda provides insights into genome size evolution in Rhodophyta.</title>
        <authorList>
            <person name="Lee J."/>
            <person name="Yang E.C."/>
            <person name="Graf L."/>
            <person name="Yang J.H."/>
            <person name="Qiu H."/>
            <person name="Zel Zion U."/>
            <person name="Chan C.X."/>
            <person name="Stephens T.G."/>
            <person name="Weber A.P.M."/>
            <person name="Boo G.H."/>
            <person name="Boo S.M."/>
            <person name="Kim K.M."/>
            <person name="Shin Y."/>
            <person name="Jung M."/>
            <person name="Lee S.J."/>
            <person name="Yim H.S."/>
            <person name="Lee J.H."/>
            <person name="Bhattacharya D."/>
            <person name="Yoon H.S."/>
        </authorList>
    </citation>
    <scope>NUCLEOTIDE SEQUENCE [LARGE SCALE GENOMIC DNA]</scope>
    <source>
        <strain evidence="1 2">SKKU-2015</strain>
        <tissue evidence="1">Whole body</tissue>
    </source>
</reference>
<dbReference type="EMBL" id="NBIV01000185">
    <property type="protein sequence ID" value="PXF41922.1"/>
    <property type="molecule type" value="Genomic_DNA"/>
</dbReference>
<keyword evidence="2" id="KW-1185">Reference proteome</keyword>
<proteinExistence type="predicted"/>
<evidence type="ECO:0000313" key="2">
    <source>
        <dbReference type="Proteomes" id="UP000247409"/>
    </source>
</evidence>
<gene>
    <name evidence="1" type="ORF">BWQ96_08374</name>
</gene>
<name>A0A2V3IIM5_9FLOR</name>
<dbReference type="Proteomes" id="UP000247409">
    <property type="component" value="Unassembled WGS sequence"/>
</dbReference>
<dbReference type="AlphaFoldDB" id="A0A2V3IIM5"/>